<dbReference type="GO" id="GO:0003995">
    <property type="term" value="F:acyl-CoA dehydrogenase activity"/>
    <property type="evidence" value="ECO:0007669"/>
    <property type="project" value="InterPro"/>
</dbReference>
<keyword evidence="4 5" id="KW-0274">FAD</keyword>
<keyword evidence="10" id="KW-1185">Reference proteome</keyword>
<dbReference type="Pfam" id="PF02770">
    <property type="entry name" value="Acyl-CoA_dh_M"/>
    <property type="match status" value="1"/>
</dbReference>
<dbReference type="RefSeq" id="WP_165010342.1">
    <property type="nucleotide sequence ID" value="NZ_CP064954.1"/>
</dbReference>
<dbReference type="SUPFAM" id="SSF47203">
    <property type="entry name" value="Acyl-CoA dehydrogenase C-terminal domain-like"/>
    <property type="match status" value="1"/>
</dbReference>
<organism evidence="9 10">
    <name type="scientific">Corynebacterium lizhenjunii</name>
    <dbReference type="NCBI Taxonomy" id="2709394"/>
    <lineage>
        <taxon>Bacteria</taxon>
        <taxon>Bacillati</taxon>
        <taxon>Actinomycetota</taxon>
        <taxon>Actinomycetes</taxon>
        <taxon>Mycobacteriales</taxon>
        <taxon>Corynebacteriaceae</taxon>
        <taxon>Corynebacterium</taxon>
    </lineage>
</organism>
<protein>
    <submittedName>
        <fullName evidence="9">Acyl-CoA dehydrogenase family protein</fullName>
    </submittedName>
</protein>
<dbReference type="Gene3D" id="2.40.110.10">
    <property type="entry name" value="Butyryl-CoA Dehydrogenase, subunit A, domain 2"/>
    <property type="match status" value="1"/>
</dbReference>
<dbReference type="KEGG" id="cliz:G7Y31_08370"/>
<dbReference type="InterPro" id="IPR046373">
    <property type="entry name" value="Acyl-CoA_Oxase/DH_mid-dom_sf"/>
</dbReference>
<dbReference type="SUPFAM" id="SSF56645">
    <property type="entry name" value="Acyl-CoA dehydrogenase NM domain-like"/>
    <property type="match status" value="1"/>
</dbReference>
<name>A0A7T0PBC0_9CORY</name>
<sequence length="389" mass="42600">MIQGKYPEGDFLGYEADLPQEELDILLKVRRWAQTSVKPRAAEFWDRAEFPHHLIPEIAQLGIISLARGQQRSHLLAGLVAAEIHRADASVGTFFSGQDGLFTGSIELLGSPEQKERLLPDLYSLDKTGVLAITEPTAGSDVARGMSTTAQKVDGGWRINGSKIWIGNATFSDYVAVYARDVADGECKGFIVDTSTEGYRAELMTGRTAIRAVQNAEITLDNVFVPDENKLAGANAFRDLNQVFRSARAVVGWQAVGLQMATLDTVLAYVSEREQFGQPLMSFQLIQDKLATIQGNLSLSQATMVRIAQLQDRGTLQTEHSAMAKAHVTRLTRQTVALGREMMGGNGTLSHRHMGKIFCDAEALYTYEGTFDINQLLVGRSLTGQSAFV</sequence>
<keyword evidence="3 5" id="KW-0285">Flavoprotein</keyword>
<dbReference type="InterPro" id="IPR009100">
    <property type="entry name" value="AcylCoA_DH/oxidase_NM_dom_sf"/>
</dbReference>
<dbReference type="Pfam" id="PF00441">
    <property type="entry name" value="Acyl-CoA_dh_1"/>
    <property type="match status" value="1"/>
</dbReference>
<accession>A0A7T0PBC0</accession>
<feature type="domain" description="Acyl-CoA dehydrogenase/oxidase N-terminal" evidence="8">
    <location>
        <begin position="20"/>
        <end position="124"/>
    </location>
</feature>
<evidence type="ECO:0000259" key="6">
    <source>
        <dbReference type="Pfam" id="PF00441"/>
    </source>
</evidence>
<dbReference type="InterPro" id="IPR036250">
    <property type="entry name" value="AcylCo_DH-like_C"/>
</dbReference>
<evidence type="ECO:0000256" key="3">
    <source>
        <dbReference type="ARBA" id="ARBA00022630"/>
    </source>
</evidence>
<dbReference type="InterPro" id="IPR045008">
    <property type="entry name" value="ACX4-like"/>
</dbReference>
<dbReference type="PANTHER" id="PTHR43188">
    <property type="entry name" value="ACYL-COENZYME A OXIDASE"/>
    <property type="match status" value="1"/>
</dbReference>
<keyword evidence="5" id="KW-0560">Oxidoreductase</keyword>
<dbReference type="GO" id="GO:0050660">
    <property type="term" value="F:flavin adenine dinucleotide binding"/>
    <property type="evidence" value="ECO:0007669"/>
    <property type="project" value="InterPro"/>
</dbReference>
<dbReference type="PANTHER" id="PTHR43188:SF1">
    <property type="entry name" value="ACYL-COA DEHYDROGENASE"/>
    <property type="match status" value="1"/>
</dbReference>
<dbReference type="Gene3D" id="1.20.140.10">
    <property type="entry name" value="Butyryl-CoA Dehydrogenase, subunit A, domain 3"/>
    <property type="match status" value="1"/>
</dbReference>
<evidence type="ECO:0000259" key="8">
    <source>
        <dbReference type="Pfam" id="PF02771"/>
    </source>
</evidence>
<dbReference type="Gene3D" id="1.10.540.10">
    <property type="entry name" value="Acyl-CoA dehydrogenase/oxidase, N-terminal domain"/>
    <property type="match status" value="1"/>
</dbReference>
<reference evidence="9 10" key="1">
    <citation type="submission" date="2020-11" db="EMBL/GenBank/DDBJ databases">
        <title>Corynebacterium sp. ZJ-599.</title>
        <authorList>
            <person name="Zhou J."/>
        </authorList>
    </citation>
    <scope>NUCLEOTIDE SEQUENCE [LARGE SCALE GENOMIC DNA]</scope>
    <source>
        <strain evidence="9 10">ZJ-599</strain>
    </source>
</reference>
<dbReference type="EMBL" id="CP064954">
    <property type="protein sequence ID" value="QPK78567.1"/>
    <property type="molecule type" value="Genomic_DNA"/>
</dbReference>
<feature type="domain" description="Acyl-CoA dehydrogenase/oxidase C-terminal" evidence="6">
    <location>
        <begin position="241"/>
        <end position="382"/>
    </location>
</feature>
<evidence type="ECO:0000256" key="5">
    <source>
        <dbReference type="RuleBase" id="RU362125"/>
    </source>
</evidence>
<comment type="similarity">
    <text evidence="2 5">Belongs to the acyl-CoA dehydrogenase family.</text>
</comment>
<evidence type="ECO:0000313" key="10">
    <source>
        <dbReference type="Proteomes" id="UP000594681"/>
    </source>
</evidence>
<proteinExistence type="inferred from homology"/>
<dbReference type="InterPro" id="IPR013786">
    <property type="entry name" value="AcylCoA_DH/ox_N"/>
</dbReference>
<evidence type="ECO:0000259" key="7">
    <source>
        <dbReference type="Pfam" id="PF02770"/>
    </source>
</evidence>
<dbReference type="InterPro" id="IPR009075">
    <property type="entry name" value="AcylCo_DH/oxidase_C"/>
</dbReference>
<dbReference type="InterPro" id="IPR037069">
    <property type="entry name" value="AcylCoA_DH/ox_N_sf"/>
</dbReference>
<dbReference type="InterPro" id="IPR006091">
    <property type="entry name" value="Acyl-CoA_Oxase/DH_mid-dom"/>
</dbReference>
<feature type="domain" description="Acyl-CoA oxidase/dehydrogenase middle" evidence="7">
    <location>
        <begin position="131"/>
        <end position="223"/>
    </location>
</feature>
<comment type="cofactor">
    <cofactor evidence="1 5">
        <name>FAD</name>
        <dbReference type="ChEBI" id="CHEBI:57692"/>
    </cofactor>
</comment>
<gene>
    <name evidence="9" type="ORF">G7Y31_08370</name>
</gene>
<evidence type="ECO:0000256" key="4">
    <source>
        <dbReference type="ARBA" id="ARBA00022827"/>
    </source>
</evidence>
<dbReference type="Pfam" id="PF02771">
    <property type="entry name" value="Acyl-CoA_dh_N"/>
    <property type="match status" value="1"/>
</dbReference>
<dbReference type="GO" id="GO:0006635">
    <property type="term" value="P:fatty acid beta-oxidation"/>
    <property type="evidence" value="ECO:0007669"/>
    <property type="project" value="InterPro"/>
</dbReference>
<dbReference type="Proteomes" id="UP000594681">
    <property type="component" value="Chromosome"/>
</dbReference>
<evidence type="ECO:0000256" key="2">
    <source>
        <dbReference type="ARBA" id="ARBA00009347"/>
    </source>
</evidence>
<evidence type="ECO:0000313" key="9">
    <source>
        <dbReference type="EMBL" id="QPK78567.1"/>
    </source>
</evidence>
<dbReference type="AlphaFoldDB" id="A0A7T0PBC0"/>
<evidence type="ECO:0000256" key="1">
    <source>
        <dbReference type="ARBA" id="ARBA00001974"/>
    </source>
</evidence>